<organism evidence="2 3">
    <name type="scientific">Coemansia erecta</name>
    <dbReference type="NCBI Taxonomy" id="147472"/>
    <lineage>
        <taxon>Eukaryota</taxon>
        <taxon>Fungi</taxon>
        <taxon>Fungi incertae sedis</taxon>
        <taxon>Zoopagomycota</taxon>
        <taxon>Kickxellomycotina</taxon>
        <taxon>Kickxellomycetes</taxon>
        <taxon>Kickxellales</taxon>
        <taxon>Kickxellaceae</taxon>
        <taxon>Coemansia</taxon>
    </lineage>
</organism>
<evidence type="ECO:0000313" key="3">
    <source>
        <dbReference type="Proteomes" id="UP001149813"/>
    </source>
</evidence>
<name>A0A9W8CT18_9FUNG</name>
<dbReference type="AlphaFoldDB" id="A0A9W8CT18"/>
<feature type="compositionally biased region" description="Basic and acidic residues" evidence="1">
    <location>
        <begin position="216"/>
        <end position="225"/>
    </location>
</feature>
<gene>
    <name evidence="2" type="ORF">LPJ53_002865</name>
</gene>
<dbReference type="Gene3D" id="2.40.50.960">
    <property type="match status" value="1"/>
</dbReference>
<feature type="non-terminal residue" evidence="2">
    <location>
        <position position="252"/>
    </location>
</feature>
<protein>
    <submittedName>
        <fullName evidence="2">Uncharacterized protein</fullName>
    </submittedName>
</protein>
<reference evidence="2" key="1">
    <citation type="submission" date="2022-07" db="EMBL/GenBank/DDBJ databases">
        <title>Phylogenomic reconstructions and comparative analyses of Kickxellomycotina fungi.</title>
        <authorList>
            <person name="Reynolds N.K."/>
            <person name="Stajich J.E."/>
            <person name="Barry K."/>
            <person name="Grigoriev I.V."/>
            <person name="Crous P."/>
            <person name="Smith M.E."/>
        </authorList>
    </citation>
    <scope>NUCLEOTIDE SEQUENCE</scope>
    <source>
        <strain evidence="2">NBRC 32514</strain>
    </source>
</reference>
<evidence type="ECO:0000256" key="1">
    <source>
        <dbReference type="SAM" id="MobiDB-lite"/>
    </source>
</evidence>
<sequence length="252" mass="27992">MPENYTKPWLANLFSSPKLEIDETREHIGRAVQLIRIQNEADTHPELKYPVTCEISDGKHYMQAVLARSSIKRLRKASNRHIESLCGALVTIHSCVPKLFVPGVTHTNCVPRNIASSNSAGFWMVITKVRYVGGAGNGIDGDLSHISSSAYVRHRLSEYVEDATPCGDSDVAQGQIDEGVGIEDNECQEEGQADHRQEAGDDQISDDDNGDDIEPDERTRVHDDVIEPEEVEMDEPVLKRQRVDAESESLLS</sequence>
<dbReference type="Proteomes" id="UP001149813">
    <property type="component" value="Unassembled WGS sequence"/>
</dbReference>
<feature type="compositionally biased region" description="Acidic residues" evidence="1">
    <location>
        <begin position="226"/>
        <end position="235"/>
    </location>
</feature>
<dbReference type="EMBL" id="JANBOJ010000097">
    <property type="protein sequence ID" value="KAJ1722728.1"/>
    <property type="molecule type" value="Genomic_DNA"/>
</dbReference>
<accession>A0A9W8CT18</accession>
<feature type="compositionally biased region" description="Acidic residues" evidence="1">
    <location>
        <begin position="200"/>
        <end position="215"/>
    </location>
</feature>
<keyword evidence="3" id="KW-1185">Reference proteome</keyword>
<comment type="caution">
    <text evidence="2">The sequence shown here is derived from an EMBL/GenBank/DDBJ whole genome shotgun (WGS) entry which is preliminary data.</text>
</comment>
<proteinExistence type="predicted"/>
<feature type="region of interest" description="Disordered" evidence="1">
    <location>
        <begin position="188"/>
        <end position="252"/>
    </location>
</feature>
<evidence type="ECO:0000313" key="2">
    <source>
        <dbReference type="EMBL" id="KAJ1722728.1"/>
    </source>
</evidence>
<feature type="compositionally biased region" description="Basic and acidic residues" evidence="1">
    <location>
        <begin position="236"/>
        <end position="245"/>
    </location>
</feature>
<dbReference type="OrthoDB" id="5537541at2759"/>